<dbReference type="InParanoid" id="W7WX53"/>
<evidence type="ECO:0000256" key="6">
    <source>
        <dbReference type="RuleBase" id="RU004384"/>
    </source>
</evidence>
<dbReference type="EMBL" id="GG662313">
    <property type="protein sequence ID" value="EWS71385.1"/>
    <property type="molecule type" value="Genomic_DNA"/>
</dbReference>
<proteinExistence type="inferred from homology"/>
<comment type="similarity">
    <text evidence="2 6">Belongs to the ATG8 family.</text>
</comment>
<dbReference type="GO" id="GO:0006914">
    <property type="term" value="P:autophagy"/>
    <property type="evidence" value="ECO:0007669"/>
    <property type="project" value="UniProtKB-KW"/>
</dbReference>
<sequence>MMQRLFEIIQQNKSQNQDLTHILYKYITPVNQRIKECKQILDQYPDYVPLIIEKHPNSKLDDFKKLKLVIQGKMDILKVQSVIRNNIKLNENEAVSIFVHNGFMEQLKLLNLGSRLSDLYKSYKSTDGFLYITYCEFSSFG</sequence>
<name>W7WX53_TETTS</name>
<comment type="subcellular location">
    <subcellularLocation>
        <location evidence="1">Membrane</location>
    </subcellularLocation>
</comment>
<dbReference type="Gene3D" id="3.10.20.90">
    <property type="entry name" value="Phosphatidylinositol 3-kinase Catalytic Subunit, Chain A, domain 1"/>
    <property type="match status" value="1"/>
</dbReference>
<dbReference type="FunCoup" id="W7WX53">
    <property type="interactions" value="212"/>
</dbReference>
<dbReference type="PANTHER" id="PTHR10969">
    <property type="entry name" value="MICROTUBULE-ASSOCIATED PROTEINS 1A/1B LIGHT CHAIN 3-RELATED"/>
    <property type="match status" value="1"/>
</dbReference>
<keyword evidence="8" id="KW-1185">Reference proteome</keyword>
<keyword evidence="6" id="KW-0072">Autophagy</keyword>
<dbReference type="InterPro" id="IPR029071">
    <property type="entry name" value="Ubiquitin-like_domsf"/>
</dbReference>
<accession>W7WX53</accession>
<reference evidence="8" key="1">
    <citation type="journal article" date="2006" name="PLoS Biol.">
        <title>Macronuclear genome sequence of the ciliate Tetrahymena thermophila, a model eukaryote.</title>
        <authorList>
            <person name="Eisen J.A."/>
            <person name="Coyne R.S."/>
            <person name="Wu M."/>
            <person name="Wu D."/>
            <person name="Thiagarajan M."/>
            <person name="Wortman J.R."/>
            <person name="Badger J.H."/>
            <person name="Ren Q."/>
            <person name="Amedeo P."/>
            <person name="Jones K.M."/>
            <person name="Tallon L.J."/>
            <person name="Delcher A.L."/>
            <person name="Salzberg S.L."/>
            <person name="Silva J.C."/>
            <person name="Haas B.J."/>
            <person name="Majoros W.H."/>
            <person name="Farzad M."/>
            <person name="Carlton J.M."/>
            <person name="Smith R.K. Jr."/>
            <person name="Garg J."/>
            <person name="Pearlman R.E."/>
            <person name="Karrer K.M."/>
            <person name="Sun L."/>
            <person name="Manning G."/>
            <person name="Elde N.C."/>
            <person name="Turkewitz A.P."/>
            <person name="Asai D.J."/>
            <person name="Wilkes D.E."/>
            <person name="Wang Y."/>
            <person name="Cai H."/>
            <person name="Collins K."/>
            <person name="Stewart B.A."/>
            <person name="Lee S.R."/>
            <person name="Wilamowska K."/>
            <person name="Weinberg Z."/>
            <person name="Ruzzo W.L."/>
            <person name="Wloga D."/>
            <person name="Gaertig J."/>
            <person name="Frankel J."/>
            <person name="Tsao C.-C."/>
            <person name="Gorovsky M.A."/>
            <person name="Keeling P.J."/>
            <person name="Waller R.F."/>
            <person name="Patron N.J."/>
            <person name="Cherry J.M."/>
            <person name="Stover N.A."/>
            <person name="Krieger C.J."/>
            <person name="del Toro C."/>
            <person name="Ryder H.F."/>
            <person name="Williamson S.C."/>
            <person name="Barbeau R.A."/>
            <person name="Hamilton E.P."/>
            <person name="Orias E."/>
        </authorList>
    </citation>
    <scope>NUCLEOTIDE SEQUENCE [LARGE SCALE GENOMIC DNA]</scope>
    <source>
        <strain evidence="8">SB210</strain>
    </source>
</reference>
<dbReference type="GeneID" id="24440637"/>
<dbReference type="Pfam" id="PF02991">
    <property type="entry name" value="ATG8"/>
    <property type="match status" value="1"/>
</dbReference>
<organism evidence="7 8">
    <name type="scientific">Tetrahymena thermophila (strain SB210)</name>
    <dbReference type="NCBI Taxonomy" id="312017"/>
    <lineage>
        <taxon>Eukaryota</taxon>
        <taxon>Sar</taxon>
        <taxon>Alveolata</taxon>
        <taxon>Ciliophora</taxon>
        <taxon>Intramacronucleata</taxon>
        <taxon>Oligohymenophorea</taxon>
        <taxon>Hymenostomatida</taxon>
        <taxon>Tetrahymenina</taxon>
        <taxon>Tetrahymenidae</taxon>
        <taxon>Tetrahymena</taxon>
    </lineage>
</organism>
<evidence type="ECO:0000256" key="2">
    <source>
        <dbReference type="ARBA" id="ARBA00007293"/>
    </source>
</evidence>
<dbReference type="Proteomes" id="UP000009168">
    <property type="component" value="Unassembled WGS sequence"/>
</dbReference>
<dbReference type="KEGG" id="tet:TTHERM_000780499"/>
<evidence type="ECO:0000256" key="5">
    <source>
        <dbReference type="PIRSR" id="PIRSR604241-50"/>
    </source>
</evidence>
<gene>
    <name evidence="7" type="ORF">TTHERM_000780499</name>
</gene>
<dbReference type="RefSeq" id="XP_012656086.1">
    <property type="nucleotide sequence ID" value="XM_012800632.1"/>
</dbReference>
<evidence type="ECO:0000256" key="3">
    <source>
        <dbReference type="ARBA" id="ARBA00023136"/>
    </source>
</evidence>
<evidence type="ECO:0000256" key="4">
    <source>
        <dbReference type="ARBA" id="ARBA00023288"/>
    </source>
</evidence>
<dbReference type="SUPFAM" id="SSF54236">
    <property type="entry name" value="Ubiquitin-like"/>
    <property type="match status" value="1"/>
</dbReference>
<dbReference type="InterPro" id="IPR004241">
    <property type="entry name" value="Atg8-like"/>
</dbReference>
<evidence type="ECO:0000313" key="8">
    <source>
        <dbReference type="Proteomes" id="UP000009168"/>
    </source>
</evidence>
<feature type="lipid moiety-binding region" description="Phosphatidylserine amidated glycine; alternate" evidence="5">
    <location>
        <position position="141"/>
    </location>
</feature>
<keyword evidence="3" id="KW-0472">Membrane</keyword>
<dbReference type="GO" id="GO:0016020">
    <property type="term" value="C:membrane"/>
    <property type="evidence" value="ECO:0007669"/>
    <property type="project" value="UniProtKB-SubCell"/>
</dbReference>
<dbReference type="OrthoDB" id="285394at2759"/>
<dbReference type="STRING" id="312017.W7WX53"/>
<evidence type="ECO:0000313" key="7">
    <source>
        <dbReference type="EMBL" id="EWS71385.1"/>
    </source>
</evidence>
<evidence type="ECO:0000256" key="1">
    <source>
        <dbReference type="ARBA" id="ARBA00004370"/>
    </source>
</evidence>
<protein>
    <recommendedName>
        <fullName evidence="6">Autophagy-related protein</fullName>
    </recommendedName>
</protein>
<dbReference type="AlphaFoldDB" id="W7WX53"/>
<keyword evidence="4 5" id="KW-0449">Lipoprotein</keyword>